<feature type="transmembrane region" description="Helical" evidence="6">
    <location>
        <begin position="17"/>
        <end position="39"/>
    </location>
</feature>
<keyword evidence="4 6" id="KW-1133">Transmembrane helix</keyword>
<keyword evidence="2" id="KW-1003">Cell membrane</keyword>
<dbReference type="AlphaFoldDB" id="A0A246GHE0"/>
<gene>
    <name evidence="7" type="ORF">BWK59_09490</name>
</gene>
<name>A0A246GHE0_9FLAO</name>
<feature type="transmembrane region" description="Helical" evidence="6">
    <location>
        <begin position="431"/>
        <end position="450"/>
    </location>
</feature>
<dbReference type="GO" id="GO:0005886">
    <property type="term" value="C:plasma membrane"/>
    <property type="evidence" value="ECO:0007669"/>
    <property type="project" value="UniProtKB-SubCell"/>
</dbReference>
<protein>
    <recommendedName>
        <fullName evidence="9">Polysaccharide biosynthesis protein</fullName>
    </recommendedName>
</protein>
<evidence type="ECO:0000313" key="7">
    <source>
        <dbReference type="EMBL" id="OWP83628.1"/>
    </source>
</evidence>
<dbReference type="PANTHER" id="PTHR30250">
    <property type="entry name" value="PST FAMILY PREDICTED COLANIC ACID TRANSPORTER"/>
    <property type="match status" value="1"/>
</dbReference>
<feature type="transmembrane region" description="Helical" evidence="6">
    <location>
        <begin position="456"/>
        <end position="476"/>
    </location>
</feature>
<evidence type="ECO:0000256" key="6">
    <source>
        <dbReference type="SAM" id="Phobius"/>
    </source>
</evidence>
<comment type="caution">
    <text evidence="7">The sequence shown here is derived from an EMBL/GenBank/DDBJ whole genome shotgun (WGS) entry which is preliminary data.</text>
</comment>
<feature type="transmembrane region" description="Helical" evidence="6">
    <location>
        <begin position="303"/>
        <end position="324"/>
    </location>
</feature>
<evidence type="ECO:0000256" key="2">
    <source>
        <dbReference type="ARBA" id="ARBA00022475"/>
    </source>
</evidence>
<proteinExistence type="predicted"/>
<keyword evidence="5 6" id="KW-0472">Membrane</keyword>
<feature type="transmembrane region" description="Helical" evidence="6">
    <location>
        <begin position="179"/>
        <end position="197"/>
    </location>
</feature>
<feature type="transmembrane region" description="Helical" evidence="6">
    <location>
        <begin position="86"/>
        <end position="107"/>
    </location>
</feature>
<feature type="transmembrane region" description="Helical" evidence="6">
    <location>
        <begin position="119"/>
        <end position="136"/>
    </location>
</feature>
<dbReference type="InterPro" id="IPR050833">
    <property type="entry name" value="Poly_Biosynth_Transport"/>
</dbReference>
<organism evidence="7 8">
    <name type="scientific">Flavobacterium davisii</name>
    <dbReference type="NCBI Taxonomy" id="2906077"/>
    <lineage>
        <taxon>Bacteria</taxon>
        <taxon>Pseudomonadati</taxon>
        <taxon>Bacteroidota</taxon>
        <taxon>Flavobacteriia</taxon>
        <taxon>Flavobacteriales</taxon>
        <taxon>Flavobacteriaceae</taxon>
        <taxon>Flavobacterium</taxon>
    </lineage>
</organism>
<feature type="transmembrane region" description="Helical" evidence="6">
    <location>
        <begin position="395"/>
        <end position="419"/>
    </location>
</feature>
<feature type="transmembrane region" description="Helical" evidence="6">
    <location>
        <begin position="258"/>
        <end position="282"/>
    </location>
</feature>
<feature type="transmembrane region" description="Helical" evidence="6">
    <location>
        <begin position="218"/>
        <end position="238"/>
    </location>
</feature>
<keyword evidence="3 6" id="KW-0812">Transmembrane</keyword>
<feature type="transmembrane region" description="Helical" evidence="6">
    <location>
        <begin position="369"/>
        <end position="389"/>
    </location>
</feature>
<feature type="transmembrane region" description="Helical" evidence="6">
    <location>
        <begin position="148"/>
        <end position="167"/>
    </location>
</feature>
<evidence type="ECO:0000256" key="3">
    <source>
        <dbReference type="ARBA" id="ARBA00022692"/>
    </source>
</evidence>
<evidence type="ECO:0000256" key="5">
    <source>
        <dbReference type="ARBA" id="ARBA00023136"/>
    </source>
</evidence>
<reference evidence="7 8" key="1">
    <citation type="journal article" date="2017" name="Infect. Genet. Evol.">
        <title>Comparative genome analysis of fish pathogen Flavobacterium columnare reveals extensive sequence diversity within the species.</title>
        <authorList>
            <person name="Kayansamruaj P."/>
            <person name="Dong H.T."/>
            <person name="Hirono I."/>
            <person name="Kondo H."/>
            <person name="Senapin S."/>
            <person name="Rodkhum C."/>
        </authorList>
    </citation>
    <scope>NUCLEOTIDE SEQUENCE [LARGE SCALE GENOMIC DNA]</scope>
    <source>
        <strain evidence="7 8">1215</strain>
    </source>
</reference>
<evidence type="ECO:0000256" key="1">
    <source>
        <dbReference type="ARBA" id="ARBA00004651"/>
    </source>
</evidence>
<evidence type="ECO:0008006" key="9">
    <source>
        <dbReference type="Google" id="ProtNLM"/>
    </source>
</evidence>
<feature type="transmembrane region" description="Helical" evidence="6">
    <location>
        <begin position="339"/>
        <end position="357"/>
    </location>
</feature>
<dbReference type="EMBL" id="MTCZ01000094">
    <property type="protein sequence ID" value="OWP83628.1"/>
    <property type="molecule type" value="Genomic_DNA"/>
</dbReference>
<dbReference type="Proteomes" id="UP000197768">
    <property type="component" value="Unassembled WGS sequence"/>
</dbReference>
<evidence type="ECO:0000256" key="4">
    <source>
        <dbReference type="ARBA" id="ARBA00022989"/>
    </source>
</evidence>
<accession>A0A246GHE0</accession>
<sequence>MRFLAPKILNNSRKIKLYWYSTANYLGLFLSIIAGFFLFPKSLSVLGEIKYVETIGYFVFPFFLFGLAQSLVKFTPYFEKFHVPKLHGTSLLISIGIFFIFFIGFIITNKLNPFNNAVYYEFGLILGLILALIDLTKSVSIIYNRVSFVIILEKVAPRLFLPVLFYLNYIKVIPNNEFLLFYVICYAVLTFIMHFYVTKESNTNFSLKYYFLFEKVSIREFFEYCFFSFLGSFALLLINRIDSIIVPSYLSMSENGLYSILTTLTSIIFMHTTGINAIYGVAISKLLLKKKIYLLSKLYKSSTYHASFYSLIFIGVILISLPYIKNTLDPQNQFLNIETIVWILCLGAFSNVATGFNSEIIAYSKYFKFNLFIVAILLLLNLTMVIYFLKFTQLGLLGVAISSTTSIVLYNIFKTYYVYTKYNILPFSKSYLQVIFLNIVLFIGILNMPYQEQNILITFSMLFVYLALNIIFYKIFRRNYLKKSEI</sequence>
<dbReference type="RefSeq" id="WP_088393317.1">
    <property type="nucleotide sequence ID" value="NZ_MTCZ01000094.1"/>
</dbReference>
<evidence type="ECO:0000313" key="8">
    <source>
        <dbReference type="Proteomes" id="UP000197768"/>
    </source>
</evidence>
<comment type="subcellular location">
    <subcellularLocation>
        <location evidence="1">Cell membrane</location>
        <topology evidence="1">Multi-pass membrane protein</topology>
    </subcellularLocation>
</comment>
<feature type="transmembrane region" description="Helical" evidence="6">
    <location>
        <begin position="54"/>
        <end position="74"/>
    </location>
</feature>
<dbReference type="PANTHER" id="PTHR30250:SF11">
    <property type="entry name" value="O-ANTIGEN TRANSPORTER-RELATED"/>
    <property type="match status" value="1"/>
</dbReference>